<name>A0A1H0ST41_9BACT</name>
<gene>
    <name evidence="1" type="ORF">SAMN05660330_02792</name>
</gene>
<proteinExistence type="predicted"/>
<keyword evidence="2" id="KW-1185">Reference proteome</keyword>
<reference evidence="1 2" key="1">
    <citation type="submission" date="2016-10" db="EMBL/GenBank/DDBJ databases">
        <authorList>
            <person name="de Groot N.N."/>
        </authorList>
    </citation>
    <scope>NUCLEOTIDE SEQUENCE [LARGE SCALE GENOMIC DNA]</scope>
    <source>
        <strain evidence="1 2">DSM 12130</strain>
    </source>
</reference>
<sequence>MTAKTNDGEQIYHDNKIYMPFPGRLGRGKEMGRGPYEKSGLLRETSIPPLSRIHETFEMVYPFKDVATGDTTRRELIHDEIQVSVVLWYLPFGEFDGNEVVFYEKEQALDLKTEWIWR</sequence>
<dbReference type="STRING" id="91360.SAMN05660330_02792"/>
<dbReference type="Proteomes" id="UP000199073">
    <property type="component" value="Unassembled WGS sequence"/>
</dbReference>
<evidence type="ECO:0000313" key="2">
    <source>
        <dbReference type="Proteomes" id="UP000199073"/>
    </source>
</evidence>
<dbReference type="OrthoDB" id="5431367at2"/>
<evidence type="ECO:0000313" key="1">
    <source>
        <dbReference type="EMBL" id="SDP44416.1"/>
    </source>
</evidence>
<accession>A0A1H0ST41</accession>
<organism evidence="1 2">
    <name type="scientific">Desulforhopalus singaporensis</name>
    <dbReference type="NCBI Taxonomy" id="91360"/>
    <lineage>
        <taxon>Bacteria</taxon>
        <taxon>Pseudomonadati</taxon>
        <taxon>Thermodesulfobacteriota</taxon>
        <taxon>Desulfobulbia</taxon>
        <taxon>Desulfobulbales</taxon>
        <taxon>Desulfocapsaceae</taxon>
        <taxon>Desulforhopalus</taxon>
    </lineage>
</organism>
<dbReference type="AlphaFoldDB" id="A0A1H0ST41"/>
<dbReference type="EMBL" id="FNJI01000020">
    <property type="protein sequence ID" value="SDP44416.1"/>
    <property type="molecule type" value="Genomic_DNA"/>
</dbReference>
<protein>
    <submittedName>
        <fullName evidence="1">Uncharacterized protein</fullName>
    </submittedName>
</protein>